<organism evidence="3 4">
    <name type="scientific">Paenibacillus shirakamiensis</name>
    <dbReference type="NCBI Taxonomy" id="1265935"/>
    <lineage>
        <taxon>Bacteria</taxon>
        <taxon>Bacillati</taxon>
        <taxon>Bacillota</taxon>
        <taxon>Bacilli</taxon>
        <taxon>Bacillales</taxon>
        <taxon>Paenibacillaceae</taxon>
        <taxon>Paenibacillus</taxon>
    </lineage>
</organism>
<evidence type="ECO:0000313" key="3">
    <source>
        <dbReference type="EMBL" id="MBP2000149.1"/>
    </source>
</evidence>
<sequence length="202" mass="21914">MGDPLPNRQLPLSSFPSPNSTTTNLNAGMDVRSISTANTSPLSNTLSYTSDPTQLTNVPVTNISSSTASAISNDPYAWPPSHVVEKECCGNILITDQQSHIQIWEMEVNSLNTLVQLSLFSSPGSTDVLNVDIQGLDKKELTVTPGNTVNFIGQSIHSIRLSAHGDKQMYIEGKYVVSTTVQIEGKRDPFYIEEKKVNSSDG</sequence>
<comment type="caution">
    <text evidence="3">The sequence shown here is derived from an EMBL/GenBank/DDBJ whole genome shotgun (WGS) entry which is preliminary data.</text>
</comment>
<evidence type="ECO:0000256" key="1">
    <source>
        <dbReference type="SAM" id="MobiDB-lite"/>
    </source>
</evidence>
<feature type="domain" description="Endospore appendages core" evidence="2">
    <location>
        <begin position="82"/>
        <end position="182"/>
    </location>
</feature>
<dbReference type="Proteomes" id="UP001519288">
    <property type="component" value="Unassembled WGS sequence"/>
</dbReference>
<keyword evidence="4" id="KW-1185">Reference proteome</keyword>
<gene>
    <name evidence="3" type="ORF">J2Z69_001168</name>
</gene>
<dbReference type="EMBL" id="JAGGLD010000001">
    <property type="protein sequence ID" value="MBP2000149.1"/>
    <property type="molecule type" value="Genomic_DNA"/>
</dbReference>
<accession>A0ABS4JEK9</accession>
<proteinExistence type="predicted"/>
<evidence type="ECO:0000259" key="2">
    <source>
        <dbReference type="Pfam" id="PF13157"/>
    </source>
</evidence>
<name>A0ABS4JEK9_9BACL</name>
<dbReference type="InterPro" id="IPR025055">
    <property type="entry name" value="Ena_core"/>
</dbReference>
<feature type="compositionally biased region" description="Low complexity" evidence="1">
    <location>
        <begin position="10"/>
        <end position="26"/>
    </location>
</feature>
<evidence type="ECO:0000313" key="4">
    <source>
        <dbReference type="Proteomes" id="UP001519288"/>
    </source>
</evidence>
<dbReference type="Pfam" id="PF13157">
    <property type="entry name" value="Enas"/>
    <property type="match status" value="1"/>
</dbReference>
<protein>
    <recommendedName>
        <fullName evidence="2">Endospore appendages core domain-containing protein</fullName>
    </recommendedName>
</protein>
<reference evidence="3 4" key="1">
    <citation type="submission" date="2021-03" db="EMBL/GenBank/DDBJ databases">
        <title>Genomic Encyclopedia of Type Strains, Phase IV (KMG-IV): sequencing the most valuable type-strain genomes for metagenomic binning, comparative biology and taxonomic classification.</title>
        <authorList>
            <person name="Goeker M."/>
        </authorList>
    </citation>
    <scope>NUCLEOTIDE SEQUENCE [LARGE SCALE GENOMIC DNA]</scope>
    <source>
        <strain evidence="3 4">DSM 26806</strain>
    </source>
</reference>
<feature type="region of interest" description="Disordered" evidence="1">
    <location>
        <begin position="1"/>
        <end position="27"/>
    </location>
</feature>